<comment type="similarity">
    <text evidence="3 14">Belongs to the TPP enzyme family.</text>
</comment>
<evidence type="ECO:0000256" key="11">
    <source>
        <dbReference type="ARBA" id="ARBA00023052"/>
    </source>
</evidence>
<dbReference type="InterPro" id="IPR045229">
    <property type="entry name" value="TPP_enz"/>
</dbReference>
<evidence type="ECO:0000256" key="12">
    <source>
        <dbReference type="ARBA" id="ARBA00023304"/>
    </source>
</evidence>
<evidence type="ECO:0000256" key="5">
    <source>
        <dbReference type="ARBA" id="ARBA00022605"/>
    </source>
</evidence>
<gene>
    <name evidence="18" type="primary">ilvB</name>
    <name evidence="18" type="ORF">IAB03_05395</name>
</gene>
<keyword evidence="12 14" id="KW-0100">Branched-chain amino acid biosynthesis</keyword>
<feature type="domain" description="Thiamine pyrophosphate enzyme N-terminal TPP-binding" evidence="17">
    <location>
        <begin position="7"/>
        <end position="123"/>
    </location>
</feature>
<evidence type="ECO:0000259" key="16">
    <source>
        <dbReference type="Pfam" id="PF02775"/>
    </source>
</evidence>
<dbReference type="GO" id="GO:0005948">
    <property type="term" value="C:acetolactate synthase complex"/>
    <property type="evidence" value="ECO:0007669"/>
    <property type="project" value="TreeGrafter"/>
</dbReference>
<comment type="cofactor">
    <cofactor evidence="14">
        <name>Mg(2+)</name>
        <dbReference type="ChEBI" id="CHEBI:18420"/>
    </cofactor>
    <text evidence="14">Binds 1 Mg(2+) ion per subunit.</text>
</comment>
<evidence type="ECO:0000256" key="13">
    <source>
        <dbReference type="ARBA" id="ARBA00048670"/>
    </source>
</evidence>
<comment type="caution">
    <text evidence="18">The sequence shown here is derived from an EMBL/GenBank/DDBJ whole genome shotgun (WGS) entry which is preliminary data.</text>
</comment>
<evidence type="ECO:0000256" key="8">
    <source>
        <dbReference type="ARBA" id="ARBA00022723"/>
    </source>
</evidence>
<dbReference type="SUPFAM" id="SSF52518">
    <property type="entry name" value="Thiamin diphosphate-binding fold (THDP-binding)"/>
    <property type="match status" value="2"/>
</dbReference>
<dbReference type="GO" id="GO:0009097">
    <property type="term" value="P:isoleucine biosynthetic process"/>
    <property type="evidence" value="ECO:0007669"/>
    <property type="project" value="TreeGrafter"/>
</dbReference>
<evidence type="ECO:0000256" key="7">
    <source>
        <dbReference type="ARBA" id="ARBA00022679"/>
    </source>
</evidence>
<dbReference type="Pfam" id="PF02776">
    <property type="entry name" value="TPP_enzyme_N"/>
    <property type="match status" value="1"/>
</dbReference>
<dbReference type="NCBIfam" id="TIGR00118">
    <property type="entry name" value="acolac_lg"/>
    <property type="match status" value="1"/>
</dbReference>
<proteinExistence type="inferred from homology"/>
<evidence type="ECO:0000313" key="19">
    <source>
        <dbReference type="Proteomes" id="UP000824112"/>
    </source>
</evidence>
<organism evidence="18 19">
    <name type="scientific">Candidatus Gallibacteroides avistercoris</name>
    <dbReference type="NCBI Taxonomy" id="2840833"/>
    <lineage>
        <taxon>Bacteria</taxon>
        <taxon>Pseudomonadati</taxon>
        <taxon>Bacteroidota</taxon>
        <taxon>Bacteroidia</taxon>
        <taxon>Bacteroidales</taxon>
        <taxon>Bacteroidaceae</taxon>
        <taxon>Bacteroidaceae incertae sedis</taxon>
        <taxon>Candidatus Gallibacteroides</taxon>
    </lineage>
</organism>
<keyword evidence="10 14" id="KW-0460">Magnesium</keyword>
<keyword evidence="9" id="KW-0274">FAD</keyword>
<dbReference type="Gene3D" id="3.40.50.970">
    <property type="match status" value="2"/>
</dbReference>
<name>A0A9D1M7F8_9BACT</name>
<dbReference type="EMBL" id="DVNA01000124">
    <property type="protein sequence ID" value="HIU55225.1"/>
    <property type="molecule type" value="Genomic_DNA"/>
</dbReference>
<dbReference type="CDD" id="cd02015">
    <property type="entry name" value="TPP_AHAS"/>
    <property type="match status" value="1"/>
</dbReference>
<dbReference type="EC" id="2.2.1.6" evidence="4 14"/>
<dbReference type="GO" id="GO:0000287">
    <property type="term" value="F:magnesium ion binding"/>
    <property type="evidence" value="ECO:0007669"/>
    <property type="project" value="UniProtKB-UniRule"/>
</dbReference>
<keyword evidence="11 14" id="KW-0786">Thiamine pyrophosphate</keyword>
<sequence length="569" mass="61611">MSKQKISGSDALILSLLEEGVTTIFGYPGGQIIPVFDRLYDYKDRLHHILVRHEQGATHAAQGYARVSGKVGVALFTSGPAATNAITGLADAMMDSTPIVVITGQVPSSMLGTDAFQETDVMGITLPITKWAYQIRRPEEIAGAVARAFYIARTGRPGPVVLDLTKDAQVGLTEFAYKKCNYIRSYTPVPKIEESQIDKAAELINQAKKPLMLIGQGVVLGNAEKEAMAVAEKTGIPMAATLLGLSAIPSDYPLYKGMLGMHGNIGPNIKTNECDVLIAVGMRFDDRVTGDLNSYAKQAKIIHFDIDASEFNKNVKVDVTVLGDAKQSLTALLDKVNPNNHQAWIDSFTPCEQTELEKVIIPEIAPQSGLLKMGEVVRRVSEASGNKAILVTDVGQNQMFGARYFKFTQTRSIVTSGGLGTMGFGLPAAIGAKFAAPERTVCLFCGDGGLQMTIQELGTILETGVGVKIILLNNNYLGMVRQWQQLFFHQRYSETSMVNPDFVVLASAYGIKSRRVEKREELDAAIAEMLSDDAPFLLDVCVEEAGLVFPMVPAGGCVSDIMLNPSEKY</sequence>
<evidence type="ECO:0000313" key="18">
    <source>
        <dbReference type="EMBL" id="HIU55225.1"/>
    </source>
</evidence>
<dbReference type="PANTHER" id="PTHR18968">
    <property type="entry name" value="THIAMINE PYROPHOSPHATE ENZYMES"/>
    <property type="match status" value="1"/>
</dbReference>
<dbReference type="GO" id="GO:0003984">
    <property type="term" value="F:acetolactate synthase activity"/>
    <property type="evidence" value="ECO:0007669"/>
    <property type="project" value="UniProtKB-EC"/>
</dbReference>
<evidence type="ECO:0000256" key="6">
    <source>
        <dbReference type="ARBA" id="ARBA00022630"/>
    </source>
</evidence>
<dbReference type="CDD" id="cd07035">
    <property type="entry name" value="TPP_PYR_POX_like"/>
    <property type="match status" value="1"/>
</dbReference>
<dbReference type="InterPro" id="IPR039368">
    <property type="entry name" value="AHAS_TPP"/>
</dbReference>
<evidence type="ECO:0000256" key="2">
    <source>
        <dbReference type="ARBA" id="ARBA00005025"/>
    </source>
</evidence>
<evidence type="ECO:0000256" key="14">
    <source>
        <dbReference type="RuleBase" id="RU003591"/>
    </source>
</evidence>
<dbReference type="FunFam" id="3.40.50.1220:FF:000008">
    <property type="entry name" value="Acetolactate synthase"/>
    <property type="match status" value="1"/>
</dbReference>
<dbReference type="GO" id="GO:0030976">
    <property type="term" value="F:thiamine pyrophosphate binding"/>
    <property type="evidence" value="ECO:0007669"/>
    <property type="project" value="UniProtKB-UniRule"/>
</dbReference>
<dbReference type="FunFam" id="3.40.50.970:FF:000016">
    <property type="entry name" value="Acetolactate synthase"/>
    <property type="match status" value="1"/>
</dbReference>
<keyword evidence="6" id="KW-0285">Flavoprotein</keyword>
<dbReference type="InterPro" id="IPR012846">
    <property type="entry name" value="Acetolactate_synth_lsu"/>
</dbReference>
<reference evidence="18" key="1">
    <citation type="submission" date="2020-10" db="EMBL/GenBank/DDBJ databases">
        <authorList>
            <person name="Gilroy R."/>
        </authorList>
    </citation>
    <scope>NUCLEOTIDE SEQUENCE</scope>
    <source>
        <strain evidence="18">CHK158-818</strain>
    </source>
</reference>
<dbReference type="FunFam" id="3.40.50.970:FF:000007">
    <property type="entry name" value="Acetolactate synthase"/>
    <property type="match status" value="1"/>
</dbReference>
<evidence type="ECO:0000256" key="10">
    <source>
        <dbReference type="ARBA" id="ARBA00022842"/>
    </source>
</evidence>
<comment type="cofactor">
    <cofactor evidence="14">
        <name>thiamine diphosphate</name>
        <dbReference type="ChEBI" id="CHEBI:58937"/>
    </cofactor>
    <text evidence="14">Binds 1 thiamine pyrophosphate per subunit.</text>
</comment>
<comment type="pathway">
    <text evidence="2 14">Amino-acid biosynthesis; L-valine biosynthesis; L-valine from pyruvate: step 1/4.</text>
</comment>
<keyword evidence="5 14" id="KW-0028">Amino-acid biosynthesis</keyword>
<dbReference type="Gene3D" id="3.40.50.1220">
    <property type="entry name" value="TPP-binding domain"/>
    <property type="match status" value="1"/>
</dbReference>
<accession>A0A9D1M7F8</accession>
<dbReference type="AlphaFoldDB" id="A0A9D1M7F8"/>
<reference evidence="18" key="2">
    <citation type="journal article" date="2021" name="PeerJ">
        <title>Extensive microbial diversity within the chicken gut microbiome revealed by metagenomics and culture.</title>
        <authorList>
            <person name="Gilroy R."/>
            <person name="Ravi A."/>
            <person name="Getino M."/>
            <person name="Pursley I."/>
            <person name="Horton D.L."/>
            <person name="Alikhan N.F."/>
            <person name="Baker D."/>
            <person name="Gharbi K."/>
            <person name="Hall N."/>
            <person name="Watson M."/>
            <person name="Adriaenssens E.M."/>
            <person name="Foster-Nyarko E."/>
            <person name="Jarju S."/>
            <person name="Secka A."/>
            <person name="Antonio M."/>
            <person name="Oren A."/>
            <person name="Chaudhuri R.R."/>
            <person name="La Ragione R."/>
            <person name="Hildebrand F."/>
            <person name="Pallen M.J."/>
        </authorList>
    </citation>
    <scope>NUCLEOTIDE SEQUENCE</scope>
    <source>
        <strain evidence="18">CHK158-818</strain>
    </source>
</reference>
<evidence type="ECO:0000256" key="4">
    <source>
        <dbReference type="ARBA" id="ARBA00013145"/>
    </source>
</evidence>
<feature type="domain" description="Thiamine pyrophosphate enzyme central" evidence="15">
    <location>
        <begin position="197"/>
        <end position="332"/>
    </location>
</feature>
<feature type="domain" description="Thiamine pyrophosphate enzyme TPP-binding" evidence="16">
    <location>
        <begin position="393"/>
        <end position="540"/>
    </location>
</feature>
<keyword evidence="7 14" id="KW-0808">Transferase</keyword>
<dbReference type="InterPro" id="IPR029061">
    <property type="entry name" value="THDP-binding"/>
</dbReference>
<comment type="catalytic activity">
    <reaction evidence="13 14">
        <text>2 pyruvate + H(+) = (2S)-2-acetolactate + CO2</text>
        <dbReference type="Rhea" id="RHEA:25249"/>
        <dbReference type="ChEBI" id="CHEBI:15361"/>
        <dbReference type="ChEBI" id="CHEBI:15378"/>
        <dbReference type="ChEBI" id="CHEBI:16526"/>
        <dbReference type="ChEBI" id="CHEBI:58476"/>
        <dbReference type="EC" id="2.2.1.6"/>
    </reaction>
</comment>
<dbReference type="PANTHER" id="PTHR18968:SF13">
    <property type="entry name" value="ACETOLACTATE SYNTHASE CATALYTIC SUBUNIT, MITOCHONDRIAL"/>
    <property type="match status" value="1"/>
</dbReference>
<dbReference type="Proteomes" id="UP000824112">
    <property type="component" value="Unassembled WGS sequence"/>
</dbReference>
<dbReference type="SUPFAM" id="SSF52467">
    <property type="entry name" value="DHS-like NAD/FAD-binding domain"/>
    <property type="match status" value="1"/>
</dbReference>
<keyword evidence="8 14" id="KW-0479">Metal-binding</keyword>
<dbReference type="InterPro" id="IPR029035">
    <property type="entry name" value="DHS-like_NAD/FAD-binding_dom"/>
</dbReference>
<dbReference type="GO" id="GO:0009099">
    <property type="term" value="P:L-valine biosynthetic process"/>
    <property type="evidence" value="ECO:0007669"/>
    <property type="project" value="TreeGrafter"/>
</dbReference>
<evidence type="ECO:0000256" key="1">
    <source>
        <dbReference type="ARBA" id="ARBA00004974"/>
    </source>
</evidence>
<evidence type="ECO:0000256" key="3">
    <source>
        <dbReference type="ARBA" id="ARBA00007812"/>
    </source>
</evidence>
<evidence type="ECO:0000256" key="9">
    <source>
        <dbReference type="ARBA" id="ARBA00022827"/>
    </source>
</evidence>
<dbReference type="GO" id="GO:0050660">
    <property type="term" value="F:flavin adenine dinucleotide binding"/>
    <property type="evidence" value="ECO:0007669"/>
    <property type="project" value="InterPro"/>
</dbReference>
<dbReference type="InterPro" id="IPR012001">
    <property type="entry name" value="Thiamin_PyroP_enz_TPP-bd_dom"/>
</dbReference>
<dbReference type="Pfam" id="PF02775">
    <property type="entry name" value="TPP_enzyme_C"/>
    <property type="match status" value="1"/>
</dbReference>
<comment type="pathway">
    <text evidence="1 14">Amino-acid biosynthesis; L-isoleucine biosynthesis; L-isoleucine from 2-oxobutanoate: step 1/4.</text>
</comment>
<dbReference type="InterPro" id="IPR011766">
    <property type="entry name" value="TPP_enzyme_TPP-bd"/>
</dbReference>
<protein>
    <recommendedName>
        <fullName evidence="4 14">Acetolactate synthase</fullName>
        <ecNumber evidence="4 14">2.2.1.6</ecNumber>
    </recommendedName>
</protein>
<dbReference type="Pfam" id="PF00205">
    <property type="entry name" value="TPP_enzyme_M"/>
    <property type="match status" value="1"/>
</dbReference>
<dbReference type="InterPro" id="IPR012000">
    <property type="entry name" value="Thiamin_PyroP_enz_cen_dom"/>
</dbReference>
<evidence type="ECO:0000259" key="15">
    <source>
        <dbReference type="Pfam" id="PF00205"/>
    </source>
</evidence>
<evidence type="ECO:0000259" key="17">
    <source>
        <dbReference type="Pfam" id="PF02776"/>
    </source>
</evidence>